<protein>
    <submittedName>
        <fullName evidence="1">Uncharacterized protein</fullName>
    </submittedName>
</protein>
<accession>A0ABP9JVD6</accession>
<dbReference type="EMBL" id="BAABKC010000007">
    <property type="protein sequence ID" value="GAA5043413.1"/>
    <property type="molecule type" value="Genomic_DNA"/>
</dbReference>
<sequence>MIDAQSAIVTDTIGPLPAVAVTASCVRDSVAGTWLLDLVAADHPGIRKAWVDGGDVSRATTRVYPPAPRS</sequence>
<keyword evidence="2" id="KW-1185">Reference proteome</keyword>
<evidence type="ECO:0000313" key="1">
    <source>
        <dbReference type="EMBL" id="GAA5043413.1"/>
    </source>
</evidence>
<proteinExistence type="predicted"/>
<dbReference type="Proteomes" id="UP001500124">
    <property type="component" value="Unassembled WGS sequence"/>
</dbReference>
<organism evidence="1 2">
    <name type="scientific">Streptomyces similanensis</name>
    <dbReference type="NCBI Taxonomy" id="1274988"/>
    <lineage>
        <taxon>Bacteria</taxon>
        <taxon>Bacillati</taxon>
        <taxon>Actinomycetota</taxon>
        <taxon>Actinomycetes</taxon>
        <taxon>Kitasatosporales</taxon>
        <taxon>Streptomycetaceae</taxon>
        <taxon>Streptomyces</taxon>
    </lineage>
</organism>
<gene>
    <name evidence="1" type="ORF">GCM10023336_04970</name>
</gene>
<comment type="caution">
    <text evidence="1">The sequence shown here is derived from an EMBL/GenBank/DDBJ whole genome shotgun (WGS) entry which is preliminary data.</text>
</comment>
<reference evidence="2" key="1">
    <citation type="journal article" date="2019" name="Int. J. Syst. Evol. Microbiol.">
        <title>The Global Catalogue of Microorganisms (GCM) 10K type strain sequencing project: providing services to taxonomists for standard genome sequencing and annotation.</title>
        <authorList>
            <consortium name="The Broad Institute Genomics Platform"/>
            <consortium name="The Broad Institute Genome Sequencing Center for Infectious Disease"/>
            <person name="Wu L."/>
            <person name="Ma J."/>
        </authorList>
    </citation>
    <scope>NUCLEOTIDE SEQUENCE [LARGE SCALE GENOMIC DNA]</scope>
    <source>
        <strain evidence="2">JCM 18410</strain>
    </source>
</reference>
<evidence type="ECO:0000313" key="2">
    <source>
        <dbReference type="Proteomes" id="UP001500124"/>
    </source>
</evidence>
<name>A0ABP9JVD6_9ACTN</name>